<dbReference type="SUPFAM" id="SSF75217">
    <property type="entry name" value="alpha/beta knot"/>
    <property type="match status" value="1"/>
</dbReference>
<evidence type="ECO:0000256" key="16">
    <source>
        <dbReference type="PIRSR" id="PIRSR000386-1"/>
    </source>
</evidence>
<sequence>MSTPFPVEILTLFPDFFDGPLRISLTGKAIERGHFSVNCVDIRDFTHDKHRTCDDVPYGGGAGMVMKPEPLVAALEQARERHPDVPRILMSPQGEPFSQKIARELAEGPGMILVCGRYEGVDERVRQHWIDREISIGDYVLTGGEVASMVVIDAVTRLLPGVLGNQESISEESFSAPMLEYPQYTRPREFRGFEVPEILLSGDHGRIAAWRQEQALARTKARRPDLLERRDASPDSESER</sequence>
<feature type="binding site" evidence="15 16">
    <location>
        <begin position="136"/>
        <end position="141"/>
    </location>
    <ligand>
        <name>S-adenosyl-L-methionine</name>
        <dbReference type="ChEBI" id="CHEBI:59789"/>
    </ligand>
</feature>
<evidence type="ECO:0000256" key="11">
    <source>
        <dbReference type="ARBA" id="ARBA00022694"/>
    </source>
</evidence>
<dbReference type="GO" id="GO:0002939">
    <property type="term" value="P:tRNA N1-guanine methylation"/>
    <property type="evidence" value="ECO:0007669"/>
    <property type="project" value="TreeGrafter"/>
</dbReference>
<evidence type="ECO:0000256" key="15">
    <source>
        <dbReference type="HAMAP-Rule" id="MF_00605"/>
    </source>
</evidence>
<dbReference type="PIRSF" id="PIRSF000386">
    <property type="entry name" value="tRNA_mtase"/>
    <property type="match status" value="1"/>
</dbReference>
<evidence type="ECO:0000256" key="17">
    <source>
        <dbReference type="RuleBase" id="RU003464"/>
    </source>
</evidence>
<evidence type="ECO:0000259" key="19">
    <source>
        <dbReference type="Pfam" id="PF01746"/>
    </source>
</evidence>
<evidence type="ECO:0000256" key="18">
    <source>
        <dbReference type="SAM" id="MobiDB-lite"/>
    </source>
</evidence>
<keyword evidence="9 15" id="KW-0808">Transferase</keyword>
<dbReference type="InterPro" id="IPR029028">
    <property type="entry name" value="Alpha/beta_knot_MTases"/>
</dbReference>
<dbReference type="InterPro" id="IPR016009">
    <property type="entry name" value="tRNA_MeTrfase_TRMD/TRM10"/>
</dbReference>
<comment type="subcellular location">
    <subcellularLocation>
        <location evidence="2 15 17">Cytoplasm</location>
    </subcellularLocation>
</comment>
<evidence type="ECO:0000256" key="7">
    <source>
        <dbReference type="ARBA" id="ARBA00022490"/>
    </source>
</evidence>
<evidence type="ECO:0000256" key="10">
    <source>
        <dbReference type="ARBA" id="ARBA00022691"/>
    </source>
</evidence>
<dbReference type="RefSeq" id="WP_146975018.1">
    <property type="nucleotide sequence ID" value="NZ_VOSL01000054.1"/>
</dbReference>
<dbReference type="HAMAP" id="MF_00605">
    <property type="entry name" value="TrmD"/>
    <property type="match status" value="1"/>
</dbReference>
<evidence type="ECO:0000256" key="9">
    <source>
        <dbReference type="ARBA" id="ARBA00022679"/>
    </source>
</evidence>
<evidence type="ECO:0000256" key="12">
    <source>
        <dbReference type="ARBA" id="ARBA00029736"/>
    </source>
</evidence>
<comment type="subunit">
    <text evidence="4 15 17">Homodimer.</text>
</comment>
<dbReference type="InterPro" id="IPR029026">
    <property type="entry name" value="tRNA_m1G_MTases_N"/>
</dbReference>
<dbReference type="Gene3D" id="1.10.1270.20">
    <property type="entry name" value="tRNA(m1g37)methyltransferase, domain 2"/>
    <property type="match status" value="1"/>
</dbReference>
<dbReference type="InterPro" id="IPR002649">
    <property type="entry name" value="tRNA_m1G_MeTrfase_TrmD"/>
</dbReference>
<feature type="binding site" evidence="15 16">
    <location>
        <position position="116"/>
    </location>
    <ligand>
        <name>S-adenosyl-L-methionine</name>
        <dbReference type="ChEBI" id="CHEBI:59789"/>
    </ligand>
</feature>
<dbReference type="PANTHER" id="PTHR46417">
    <property type="entry name" value="TRNA (GUANINE-N(1)-)-METHYLTRANSFERASE"/>
    <property type="match status" value="1"/>
</dbReference>
<dbReference type="OrthoDB" id="9807416at2"/>
<evidence type="ECO:0000256" key="13">
    <source>
        <dbReference type="ARBA" id="ARBA00033392"/>
    </source>
</evidence>
<evidence type="ECO:0000256" key="3">
    <source>
        <dbReference type="ARBA" id="ARBA00007630"/>
    </source>
</evidence>
<dbReference type="Proteomes" id="UP000321046">
    <property type="component" value="Unassembled WGS sequence"/>
</dbReference>
<comment type="caution">
    <text evidence="20">The sequence shown here is derived from an EMBL/GenBank/DDBJ whole genome shotgun (WGS) entry which is preliminary data.</text>
</comment>
<dbReference type="Gene3D" id="3.40.1280.10">
    <property type="match status" value="1"/>
</dbReference>
<evidence type="ECO:0000256" key="6">
    <source>
        <dbReference type="ARBA" id="ARBA00014679"/>
    </source>
</evidence>
<dbReference type="FunFam" id="3.40.1280.10:FF:000001">
    <property type="entry name" value="tRNA (guanine-N(1)-)-methyltransferase"/>
    <property type="match status" value="1"/>
</dbReference>
<evidence type="ECO:0000256" key="1">
    <source>
        <dbReference type="ARBA" id="ARBA00002634"/>
    </source>
</evidence>
<name>A0A5C6XBT6_9DELT</name>
<evidence type="ECO:0000256" key="2">
    <source>
        <dbReference type="ARBA" id="ARBA00004496"/>
    </source>
</evidence>
<feature type="region of interest" description="Disordered" evidence="18">
    <location>
        <begin position="219"/>
        <end position="240"/>
    </location>
</feature>
<organism evidence="20 21">
    <name type="scientific">Lujinxingia vulgaris</name>
    <dbReference type="NCBI Taxonomy" id="2600176"/>
    <lineage>
        <taxon>Bacteria</taxon>
        <taxon>Deltaproteobacteria</taxon>
        <taxon>Bradymonadales</taxon>
        <taxon>Lujinxingiaceae</taxon>
        <taxon>Lujinxingia</taxon>
    </lineage>
</organism>
<dbReference type="InterPro" id="IPR023148">
    <property type="entry name" value="tRNA_m1G_MeTrfase_C_sf"/>
</dbReference>
<keyword evidence="10 15" id="KW-0949">S-adenosyl-L-methionine</keyword>
<protein>
    <recommendedName>
        <fullName evidence="6 15">tRNA (guanine-N(1)-)-methyltransferase</fullName>
        <ecNumber evidence="5 15">2.1.1.228</ecNumber>
    </recommendedName>
    <alternativeName>
        <fullName evidence="12 15">M1G-methyltransferase</fullName>
    </alternativeName>
    <alternativeName>
        <fullName evidence="13 15">tRNA [GM37] methyltransferase</fullName>
    </alternativeName>
</protein>
<dbReference type="Pfam" id="PF01746">
    <property type="entry name" value="tRNA_m1G_MT"/>
    <property type="match status" value="1"/>
</dbReference>
<evidence type="ECO:0000256" key="4">
    <source>
        <dbReference type="ARBA" id="ARBA00011738"/>
    </source>
</evidence>
<dbReference type="GO" id="GO:0005829">
    <property type="term" value="C:cytosol"/>
    <property type="evidence" value="ECO:0007669"/>
    <property type="project" value="TreeGrafter"/>
</dbReference>
<feature type="domain" description="tRNA methyltransferase TRMD/TRM10-type" evidence="19">
    <location>
        <begin position="7"/>
        <end position="228"/>
    </location>
</feature>
<evidence type="ECO:0000256" key="14">
    <source>
        <dbReference type="ARBA" id="ARBA00047783"/>
    </source>
</evidence>
<accession>A0A5C6XBT6</accession>
<keyword evidence="7 15" id="KW-0963">Cytoplasm</keyword>
<evidence type="ECO:0000313" key="20">
    <source>
        <dbReference type="EMBL" id="TXD34605.1"/>
    </source>
</evidence>
<comment type="function">
    <text evidence="1 15 17">Specifically methylates guanosine-37 in various tRNAs.</text>
</comment>
<evidence type="ECO:0000256" key="8">
    <source>
        <dbReference type="ARBA" id="ARBA00022603"/>
    </source>
</evidence>
<evidence type="ECO:0000313" key="21">
    <source>
        <dbReference type="Proteomes" id="UP000321046"/>
    </source>
</evidence>
<dbReference type="EC" id="2.1.1.228" evidence="5 15"/>
<feature type="compositionally biased region" description="Basic and acidic residues" evidence="18">
    <location>
        <begin position="222"/>
        <end position="240"/>
    </location>
</feature>
<comment type="similarity">
    <text evidence="3 15 17">Belongs to the RNA methyltransferase TrmD family.</text>
</comment>
<dbReference type="NCBIfam" id="NF000648">
    <property type="entry name" value="PRK00026.1"/>
    <property type="match status" value="1"/>
</dbReference>
<comment type="catalytic activity">
    <reaction evidence="14 15 17">
        <text>guanosine(37) in tRNA + S-adenosyl-L-methionine = N(1)-methylguanosine(37) in tRNA + S-adenosyl-L-homocysteine + H(+)</text>
        <dbReference type="Rhea" id="RHEA:36899"/>
        <dbReference type="Rhea" id="RHEA-COMP:10145"/>
        <dbReference type="Rhea" id="RHEA-COMP:10147"/>
        <dbReference type="ChEBI" id="CHEBI:15378"/>
        <dbReference type="ChEBI" id="CHEBI:57856"/>
        <dbReference type="ChEBI" id="CHEBI:59789"/>
        <dbReference type="ChEBI" id="CHEBI:73542"/>
        <dbReference type="ChEBI" id="CHEBI:74269"/>
        <dbReference type="EC" id="2.1.1.228"/>
    </reaction>
</comment>
<evidence type="ECO:0000256" key="5">
    <source>
        <dbReference type="ARBA" id="ARBA00012807"/>
    </source>
</evidence>
<proteinExistence type="inferred from homology"/>
<reference evidence="20 21" key="1">
    <citation type="submission" date="2019-08" db="EMBL/GenBank/DDBJ databases">
        <title>Bradymonadales sp. TMQ2.</title>
        <authorList>
            <person name="Liang Q."/>
        </authorList>
    </citation>
    <scope>NUCLEOTIDE SEQUENCE [LARGE SCALE GENOMIC DNA]</scope>
    <source>
        <strain evidence="20 21">TMQ2</strain>
    </source>
</reference>
<keyword evidence="11 15" id="KW-0819">tRNA processing</keyword>
<keyword evidence="8 15" id="KW-0489">Methyltransferase</keyword>
<dbReference type="NCBIfam" id="TIGR00088">
    <property type="entry name" value="trmD"/>
    <property type="match status" value="1"/>
</dbReference>
<dbReference type="GO" id="GO:0052906">
    <property type="term" value="F:tRNA (guanine(37)-N1)-methyltransferase activity"/>
    <property type="evidence" value="ECO:0007669"/>
    <property type="project" value="UniProtKB-UniRule"/>
</dbReference>
<dbReference type="EMBL" id="VOSL01000054">
    <property type="protein sequence ID" value="TXD34605.1"/>
    <property type="molecule type" value="Genomic_DNA"/>
</dbReference>
<dbReference type="CDD" id="cd18080">
    <property type="entry name" value="TrmD-like"/>
    <property type="match status" value="1"/>
</dbReference>
<gene>
    <name evidence="15 20" type="primary">trmD</name>
    <name evidence="20" type="ORF">FRC96_13385</name>
</gene>
<dbReference type="AlphaFoldDB" id="A0A5C6XBT6"/>
<dbReference type="PANTHER" id="PTHR46417:SF1">
    <property type="entry name" value="TRNA (GUANINE-N(1)-)-METHYLTRANSFERASE"/>
    <property type="match status" value="1"/>
</dbReference>